<dbReference type="Gene3D" id="3.40.50.300">
    <property type="entry name" value="P-loop containing nucleotide triphosphate hydrolases"/>
    <property type="match status" value="1"/>
</dbReference>
<proteinExistence type="predicted"/>
<dbReference type="PANTHER" id="PTHR35023:SF1">
    <property type="entry name" value="MG-PROTOPORPHYRIN IX CHELATASE"/>
    <property type="match status" value="1"/>
</dbReference>
<protein>
    <recommendedName>
        <fullName evidence="3">Magnesium chelatase ChlI-like catalytic domain-containing protein</fullName>
    </recommendedName>
</protein>
<accession>A0A3S1CLT7</accession>
<gene>
    <name evidence="1" type="ORF">DSM106972_092650</name>
</gene>
<dbReference type="AlphaFoldDB" id="A0A3S1CLT7"/>
<organism evidence="1 2">
    <name type="scientific">Dulcicalothrix desertica PCC 7102</name>
    <dbReference type="NCBI Taxonomy" id="232991"/>
    <lineage>
        <taxon>Bacteria</taxon>
        <taxon>Bacillati</taxon>
        <taxon>Cyanobacteriota</taxon>
        <taxon>Cyanophyceae</taxon>
        <taxon>Nostocales</taxon>
        <taxon>Calotrichaceae</taxon>
        <taxon>Dulcicalothrix</taxon>
    </lineage>
</organism>
<dbReference type="EMBL" id="RSCL01000046">
    <property type="protein sequence ID" value="RUS94730.1"/>
    <property type="molecule type" value="Genomic_DNA"/>
</dbReference>
<dbReference type="SUPFAM" id="SSF52540">
    <property type="entry name" value="P-loop containing nucleoside triphosphate hydrolases"/>
    <property type="match status" value="1"/>
</dbReference>
<sequence>MDTQRPIETSITGESAIQILPYTLIVGQQQLKLALELAYIAPRISGVLLSGQRGTGKSTAVRAFAKMMSGKLPVK</sequence>
<dbReference type="PANTHER" id="PTHR35023">
    <property type="entry name" value="CHELATASE-RELATED"/>
    <property type="match status" value="1"/>
</dbReference>
<evidence type="ECO:0000313" key="2">
    <source>
        <dbReference type="Proteomes" id="UP000271624"/>
    </source>
</evidence>
<dbReference type="InterPro" id="IPR052989">
    <property type="entry name" value="Mg-chelatase_DI-like"/>
</dbReference>
<evidence type="ECO:0000313" key="1">
    <source>
        <dbReference type="EMBL" id="RUS94730.1"/>
    </source>
</evidence>
<reference evidence="1" key="2">
    <citation type="journal article" date="2019" name="Genome Biol. Evol.">
        <title>Day and night: Metabolic profiles and evolutionary relationships of six axenic non-marine cyanobacteria.</title>
        <authorList>
            <person name="Will S.E."/>
            <person name="Henke P."/>
            <person name="Boedeker C."/>
            <person name="Huang S."/>
            <person name="Brinkmann H."/>
            <person name="Rohde M."/>
            <person name="Jarek M."/>
            <person name="Friedl T."/>
            <person name="Seufert S."/>
            <person name="Schumacher M."/>
            <person name="Overmann J."/>
            <person name="Neumann-Schaal M."/>
            <person name="Petersen J."/>
        </authorList>
    </citation>
    <scope>NUCLEOTIDE SEQUENCE [LARGE SCALE GENOMIC DNA]</scope>
    <source>
        <strain evidence="1">PCC 7102</strain>
    </source>
</reference>
<name>A0A3S1CLT7_9CYAN</name>
<reference evidence="1" key="1">
    <citation type="submission" date="2018-12" db="EMBL/GenBank/DDBJ databases">
        <authorList>
            <person name="Will S."/>
            <person name="Neumann-Schaal M."/>
            <person name="Henke P."/>
        </authorList>
    </citation>
    <scope>NUCLEOTIDE SEQUENCE</scope>
    <source>
        <strain evidence="1">PCC 7102</strain>
    </source>
</reference>
<keyword evidence="2" id="KW-1185">Reference proteome</keyword>
<dbReference type="InterPro" id="IPR027417">
    <property type="entry name" value="P-loop_NTPase"/>
</dbReference>
<dbReference type="RefSeq" id="WP_201800885.1">
    <property type="nucleotide sequence ID" value="NZ_RSCL01000046.1"/>
</dbReference>
<dbReference type="Proteomes" id="UP000271624">
    <property type="component" value="Unassembled WGS sequence"/>
</dbReference>
<evidence type="ECO:0008006" key="3">
    <source>
        <dbReference type="Google" id="ProtNLM"/>
    </source>
</evidence>
<comment type="caution">
    <text evidence="1">The sequence shown here is derived from an EMBL/GenBank/DDBJ whole genome shotgun (WGS) entry which is preliminary data.</text>
</comment>